<keyword evidence="9" id="KW-0964">Secreted</keyword>
<dbReference type="InterPro" id="IPR011990">
    <property type="entry name" value="TPR-like_helical_dom_sf"/>
</dbReference>
<protein>
    <recommendedName>
        <fullName evidence="3 9">Beta-lactamase</fullName>
        <ecNumber evidence="3 9">3.5.2.6</ecNumber>
    </recommendedName>
</protein>
<name>A0A6J4CVD9_9HELI</name>
<evidence type="ECO:0000256" key="9">
    <source>
        <dbReference type="RuleBase" id="RU366075"/>
    </source>
</evidence>
<dbReference type="PANTHER" id="PTHR13891">
    <property type="entry name" value="CYTOCHROME C OXIDASE ASSEMBLY FACTOR 7"/>
    <property type="match status" value="1"/>
</dbReference>
<proteinExistence type="inferred from homology"/>
<dbReference type="Pfam" id="PF08238">
    <property type="entry name" value="Sel1"/>
    <property type="match status" value="6"/>
</dbReference>
<evidence type="ECO:0000313" key="11">
    <source>
        <dbReference type="Proteomes" id="UP000317935"/>
    </source>
</evidence>
<evidence type="ECO:0000256" key="5">
    <source>
        <dbReference type="ARBA" id="ARBA00022801"/>
    </source>
</evidence>
<evidence type="ECO:0000313" key="10">
    <source>
        <dbReference type="EMBL" id="BCD69438.1"/>
    </source>
</evidence>
<keyword evidence="7" id="KW-1015">Disulfide bond</keyword>
<evidence type="ECO:0000256" key="8">
    <source>
        <dbReference type="ARBA" id="ARBA00023251"/>
    </source>
</evidence>
<sequence length="314" mass="34037">MPDPPQIHPPFFVPPPLPTYERSPHPPAVAQDALSAGIAAVKSGDYKDAFILFSRSCDQGNPAGCFAVGTMYANGVGIQTDTEKATRYYEMGCSGGDASACANLAQTYDYKQNATLDDKEKAAQLYAVGCRGGSALACNNLAWMYANGVGVPKNYFKAIDYYKYACEHGSDLGCYNLGLMSNVKNIYGIDKAKLNNVDLNYLACNAGDMQGCANLGWIYAKGAEGVPINNFYAAKYFQLACESGNLSSCNNLGVLYQKGLGVPQNDKRALDLFSYVCQYGLQSGCDNYGIFKEKLLRSNPNYGRLFLPLDPNLR</sequence>
<evidence type="ECO:0000256" key="2">
    <source>
        <dbReference type="ARBA" id="ARBA00008486"/>
    </source>
</evidence>
<gene>
    <name evidence="10" type="ORF">SNTW_00830</name>
</gene>
<organism evidence="10 11">
    <name type="scientific">Helicobacter suis</name>
    <dbReference type="NCBI Taxonomy" id="104628"/>
    <lineage>
        <taxon>Bacteria</taxon>
        <taxon>Pseudomonadati</taxon>
        <taxon>Campylobacterota</taxon>
        <taxon>Epsilonproteobacteria</taxon>
        <taxon>Campylobacterales</taxon>
        <taxon>Helicobacteraceae</taxon>
        <taxon>Helicobacter</taxon>
    </lineage>
</organism>
<keyword evidence="6" id="KW-0802">TPR repeat</keyword>
<evidence type="ECO:0000256" key="3">
    <source>
        <dbReference type="ARBA" id="ARBA00012865"/>
    </source>
</evidence>
<comment type="catalytic activity">
    <reaction evidence="1 9">
        <text>a beta-lactam + H2O = a substituted beta-amino acid</text>
        <dbReference type="Rhea" id="RHEA:20401"/>
        <dbReference type="ChEBI" id="CHEBI:15377"/>
        <dbReference type="ChEBI" id="CHEBI:35627"/>
        <dbReference type="ChEBI" id="CHEBI:140347"/>
        <dbReference type="EC" id="3.5.2.6"/>
    </reaction>
</comment>
<dbReference type="EMBL" id="AP019774">
    <property type="protein sequence ID" value="BCD69438.1"/>
    <property type="molecule type" value="Genomic_DNA"/>
</dbReference>
<evidence type="ECO:0000256" key="1">
    <source>
        <dbReference type="ARBA" id="ARBA00001526"/>
    </source>
</evidence>
<dbReference type="PANTHER" id="PTHR13891:SF1">
    <property type="entry name" value="CYTOCHROME C OXIDASE ASSEMBLY FACTOR 7"/>
    <property type="match status" value="1"/>
</dbReference>
<dbReference type="SUPFAM" id="SSF81901">
    <property type="entry name" value="HCP-like"/>
    <property type="match status" value="2"/>
</dbReference>
<accession>A0A6J4CVD9</accession>
<keyword evidence="5 9" id="KW-0378">Hydrolase</keyword>
<dbReference type="GO" id="GO:0046677">
    <property type="term" value="P:response to antibiotic"/>
    <property type="evidence" value="ECO:0007669"/>
    <property type="project" value="UniProtKB-KW"/>
</dbReference>
<dbReference type="InterPro" id="IPR040239">
    <property type="entry name" value="HcpB-like"/>
</dbReference>
<dbReference type="SMART" id="SM00671">
    <property type="entry name" value="SEL1"/>
    <property type="match status" value="6"/>
</dbReference>
<comment type="subcellular location">
    <subcellularLocation>
        <location evidence="9">Secreted</location>
    </subcellularLocation>
</comment>
<evidence type="ECO:0000256" key="4">
    <source>
        <dbReference type="ARBA" id="ARBA00022737"/>
    </source>
</evidence>
<evidence type="ECO:0000256" key="7">
    <source>
        <dbReference type="ARBA" id="ARBA00023157"/>
    </source>
</evidence>
<reference evidence="10 11" key="1">
    <citation type="submission" date="2019-06" db="EMBL/GenBank/DDBJ databases">
        <title>Complete genome sequence of Helicobacter suis SNTW101c.</title>
        <authorList>
            <person name="Rimbara E."/>
            <person name="Suzuki M."/>
            <person name="Matsui H."/>
            <person name="Nakamura M."/>
            <person name="Mori S."/>
            <person name="Shibayama K."/>
        </authorList>
    </citation>
    <scope>NUCLEOTIDE SEQUENCE [LARGE SCALE GENOMIC DNA]</scope>
    <source>
        <strain evidence="10 11">SNTW101c</strain>
    </source>
</reference>
<comment type="function">
    <text evidence="9">Hydrolyzes 6-aminopenicillinic acid and 7-aminocephalosporanic acid (ACA) derivatives.</text>
</comment>
<dbReference type="Gene3D" id="1.25.40.10">
    <property type="entry name" value="Tetratricopeptide repeat domain"/>
    <property type="match status" value="2"/>
</dbReference>
<dbReference type="AlphaFoldDB" id="A0A6J4CVD9"/>
<keyword evidence="4" id="KW-0677">Repeat</keyword>
<dbReference type="GO" id="GO:0008800">
    <property type="term" value="F:beta-lactamase activity"/>
    <property type="evidence" value="ECO:0007669"/>
    <property type="project" value="UniProtKB-UniRule"/>
</dbReference>
<dbReference type="GO" id="GO:0005576">
    <property type="term" value="C:extracellular region"/>
    <property type="evidence" value="ECO:0007669"/>
    <property type="project" value="UniProtKB-SubCell"/>
</dbReference>
<dbReference type="EC" id="3.5.2.6" evidence="3 9"/>
<keyword evidence="8" id="KW-0046">Antibiotic resistance</keyword>
<dbReference type="Proteomes" id="UP000317935">
    <property type="component" value="Chromosome"/>
</dbReference>
<comment type="similarity">
    <text evidence="2 9">Belongs to the hcp beta-lactamase family.</text>
</comment>
<evidence type="ECO:0000256" key="6">
    <source>
        <dbReference type="ARBA" id="ARBA00022803"/>
    </source>
</evidence>
<dbReference type="InterPro" id="IPR006597">
    <property type="entry name" value="Sel1-like"/>
</dbReference>